<evidence type="ECO:0000313" key="3">
    <source>
        <dbReference type="EMBL" id="KAA0701373.1"/>
    </source>
</evidence>
<dbReference type="AlphaFoldDB" id="A0A5A9MVR0"/>
<dbReference type="InterPro" id="IPR052434">
    <property type="entry name" value="Tectonic-like_complex_comp"/>
</dbReference>
<sequence length="142" mass="16528">MLELHREEALSQGPSTNSRVQTGSETHSPLRDVEAREGQSSPKNIIRVWKELKTLRDFQRFTNTPYKLFIRRKPSRKKQKKKRQQEDVDEDERVRKSWIFEHVSSTTTQLAEVCVPVPESSVLTGSAPFEEMEFSSNQESHI</sequence>
<accession>A0A5A9MVR0</accession>
<comment type="caution">
    <text evidence="3">The sequence shown here is derived from an EMBL/GenBank/DDBJ whole genome shotgun (WGS) entry which is preliminary data.</text>
</comment>
<reference evidence="3 4" key="1">
    <citation type="journal article" date="2019" name="Mol. Ecol. Resour.">
        <title>Chromosome-level genome assembly of Triplophysa tibetana, a fish adapted to the harsh high-altitude environment of the Tibetan Plateau.</title>
        <authorList>
            <person name="Yang X."/>
            <person name="Liu H."/>
            <person name="Ma Z."/>
            <person name="Zou Y."/>
            <person name="Zou M."/>
            <person name="Mao Y."/>
            <person name="Li X."/>
            <person name="Wang H."/>
            <person name="Chen T."/>
            <person name="Wang W."/>
            <person name="Yang R."/>
        </authorList>
    </citation>
    <scope>NUCLEOTIDE SEQUENCE [LARGE SCALE GENOMIC DNA]</scope>
    <source>
        <strain evidence="3">TTIB1903HZAU</strain>
        <tissue evidence="3">Muscle</tissue>
    </source>
</reference>
<evidence type="ECO:0000259" key="2">
    <source>
        <dbReference type="Pfam" id="PF15625"/>
    </source>
</evidence>
<dbReference type="GO" id="GO:0035869">
    <property type="term" value="C:ciliary transition zone"/>
    <property type="evidence" value="ECO:0007669"/>
    <property type="project" value="TreeGrafter"/>
</dbReference>
<organism evidence="3 4">
    <name type="scientific">Triplophysa tibetana</name>
    <dbReference type="NCBI Taxonomy" id="1572043"/>
    <lineage>
        <taxon>Eukaryota</taxon>
        <taxon>Metazoa</taxon>
        <taxon>Chordata</taxon>
        <taxon>Craniata</taxon>
        <taxon>Vertebrata</taxon>
        <taxon>Euteleostomi</taxon>
        <taxon>Actinopterygii</taxon>
        <taxon>Neopterygii</taxon>
        <taxon>Teleostei</taxon>
        <taxon>Ostariophysi</taxon>
        <taxon>Cypriniformes</taxon>
        <taxon>Nemacheilidae</taxon>
        <taxon>Triplophysa</taxon>
    </lineage>
</organism>
<keyword evidence="4" id="KW-1185">Reference proteome</keyword>
<feature type="compositionally biased region" description="Polar residues" evidence="1">
    <location>
        <begin position="12"/>
        <end position="27"/>
    </location>
</feature>
<feature type="compositionally biased region" description="Basic and acidic residues" evidence="1">
    <location>
        <begin position="28"/>
        <end position="37"/>
    </location>
</feature>
<dbReference type="GO" id="GO:1905515">
    <property type="term" value="P:non-motile cilium assembly"/>
    <property type="evidence" value="ECO:0007669"/>
    <property type="project" value="TreeGrafter"/>
</dbReference>
<evidence type="ECO:0000313" key="4">
    <source>
        <dbReference type="Proteomes" id="UP000324632"/>
    </source>
</evidence>
<dbReference type="PANTHER" id="PTHR20837">
    <property type="entry name" value="CENTROSOMAL PROTEIN-RELATED"/>
    <property type="match status" value="1"/>
</dbReference>
<protein>
    <submittedName>
        <fullName evidence="3">Coiled-coil and C2 domain-containing protein 2A</fullName>
    </submittedName>
</protein>
<feature type="region of interest" description="Disordered" evidence="1">
    <location>
        <begin position="69"/>
        <end position="92"/>
    </location>
</feature>
<feature type="domain" description="CC2D2A N-terminal C2" evidence="2">
    <location>
        <begin position="98"/>
        <end position="139"/>
    </location>
</feature>
<dbReference type="EMBL" id="SOYY01000148">
    <property type="protein sequence ID" value="KAA0701373.1"/>
    <property type="molecule type" value="Genomic_DNA"/>
</dbReference>
<gene>
    <name evidence="3" type="ORF">E1301_Tti024244</name>
</gene>
<dbReference type="GO" id="GO:1904491">
    <property type="term" value="P:protein localization to ciliary transition zone"/>
    <property type="evidence" value="ECO:0007669"/>
    <property type="project" value="TreeGrafter"/>
</dbReference>
<evidence type="ECO:0000256" key="1">
    <source>
        <dbReference type="SAM" id="MobiDB-lite"/>
    </source>
</evidence>
<name>A0A5A9MVR0_9TELE</name>
<feature type="region of interest" description="Disordered" evidence="1">
    <location>
        <begin position="1"/>
        <end position="40"/>
    </location>
</feature>
<dbReference type="Proteomes" id="UP000324632">
    <property type="component" value="Unassembled WGS sequence"/>
</dbReference>
<dbReference type="InterPro" id="IPR028928">
    <property type="entry name" value="CC2D2AN-C2"/>
</dbReference>
<dbReference type="PANTHER" id="PTHR20837:SF7">
    <property type="entry name" value="COILED-COIL AND C2 DOMAIN-CONTAINING PROTEIN 2A"/>
    <property type="match status" value="1"/>
</dbReference>
<feature type="compositionally biased region" description="Basic residues" evidence="1">
    <location>
        <begin position="69"/>
        <end position="83"/>
    </location>
</feature>
<dbReference type="Pfam" id="PF15625">
    <property type="entry name" value="CC2D2AN-C2"/>
    <property type="match status" value="1"/>
</dbReference>
<proteinExistence type="predicted"/>